<dbReference type="InterPro" id="IPR017439">
    <property type="entry name" value="Amidohydrolase"/>
</dbReference>
<evidence type="ECO:0000313" key="4">
    <source>
        <dbReference type="Proteomes" id="UP000477386"/>
    </source>
</evidence>
<keyword evidence="1" id="KW-0732">Signal</keyword>
<dbReference type="Gene3D" id="3.30.70.360">
    <property type="match status" value="1"/>
</dbReference>
<dbReference type="PANTHER" id="PTHR30575:SF0">
    <property type="entry name" value="XAA-ARG DIPEPTIDASE"/>
    <property type="match status" value="1"/>
</dbReference>
<keyword evidence="3" id="KW-0378">Hydrolase</keyword>
<protein>
    <submittedName>
        <fullName evidence="3">Amidohydrolase</fullName>
    </submittedName>
</protein>
<evidence type="ECO:0000256" key="1">
    <source>
        <dbReference type="SAM" id="SignalP"/>
    </source>
</evidence>
<dbReference type="GO" id="GO:0046657">
    <property type="term" value="P:folic acid catabolic process"/>
    <property type="evidence" value="ECO:0007669"/>
    <property type="project" value="TreeGrafter"/>
</dbReference>
<evidence type="ECO:0000259" key="2">
    <source>
        <dbReference type="Pfam" id="PF07687"/>
    </source>
</evidence>
<name>A0A6M0INP4_9BACT</name>
<dbReference type="InterPro" id="IPR036264">
    <property type="entry name" value="Bact_exopeptidase_dim_dom"/>
</dbReference>
<feature type="signal peptide" evidence="1">
    <location>
        <begin position="1"/>
        <end position="20"/>
    </location>
</feature>
<feature type="domain" description="Peptidase M20 dimerisation" evidence="2">
    <location>
        <begin position="224"/>
        <end position="315"/>
    </location>
</feature>
<gene>
    <name evidence="3" type="ORF">GK091_18895</name>
</gene>
<dbReference type="PANTHER" id="PTHR30575">
    <property type="entry name" value="PEPTIDASE M20"/>
    <property type="match status" value="1"/>
</dbReference>
<dbReference type="EMBL" id="JAAGNZ010000002">
    <property type="protein sequence ID" value="NEU68961.1"/>
    <property type="molecule type" value="Genomic_DNA"/>
</dbReference>
<dbReference type="SUPFAM" id="SSF55031">
    <property type="entry name" value="Bacterial exopeptidase dimerisation domain"/>
    <property type="match status" value="1"/>
</dbReference>
<proteinExistence type="predicted"/>
<dbReference type="InterPro" id="IPR052030">
    <property type="entry name" value="Peptidase_M20/M20A_hydrolases"/>
</dbReference>
<dbReference type="Proteomes" id="UP000477386">
    <property type="component" value="Unassembled WGS sequence"/>
</dbReference>
<dbReference type="Gene3D" id="3.40.630.10">
    <property type="entry name" value="Zn peptidases"/>
    <property type="match status" value="2"/>
</dbReference>
<sequence length="579" mass="63777">MKKCTNLLIAFFLIPALLFGQTKKSAKSGDRRPLDRQPLGRIEKLKQEAVAAVEANTVMAQQINDKLFSFAELGFQEEESFKYLTELLEKEGFTVKKGIAGIPTAWIATWGSGKPLIAVGSDIDCIPKASQKPGVAYKDPIVEGAPGHGEGHNSGQALNIVAVLAVKKLMEREKIPGTLMLWPGVAEELVGTKAFYVRDGYFKDVDACIFTHVGNNLGVSWGDNGNNGLVSVRFNFEGQAAHAAGAPWRGRSALDAVELMNIGWNFRREHLELTQRSHYVISDGGDQPNVVPSKAAVWYYFRERTYPKIKKLFETGVKIAEGAALMTDTKFTYEILGSAWPVHTNRVIAAAAYDNIKKVGLPTWSEDDQLLARASQLELQAPKTEGLAVKLDSMGMPTSSAPVVMMGGQAMTPMGGGSDDIADISWSLPTIVLRYPSNIPGLPGHHWANAISMATPIAHKGIVYGAKAEAMTLLDLLMKPELLKEAWSYYKDEQTKDIKYEPLISPKEQPAIYLNKKIMAEFRPKLEKFYYDPSKYKTYLEQLGITYPTVRDDQRAAVKKIVEKEKSTAAKVSSSSARD</sequence>
<dbReference type="SUPFAM" id="SSF53187">
    <property type="entry name" value="Zn-dependent exopeptidases"/>
    <property type="match status" value="1"/>
</dbReference>
<dbReference type="InterPro" id="IPR011650">
    <property type="entry name" value="Peptidase_M20_dimer"/>
</dbReference>
<dbReference type="RefSeq" id="WP_164041452.1">
    <property type="nucleotide sequence ID" value="NZ_JAAGNZ010000002.1"/>
</dbReference>
<dbReference type="Pfam" id="PF07687">
    <property type="entry name" value="M20_dimer"/>
    <property type="match status" value="1"/>
</dbReference>
<keyword evidence="4" id="KW-1185">Reference proteome</keyword>
<dbReference type="GO" id="GO:0005737">
    <property type="term" value="C:cytoplasm"/>
    <property type="evidence" value="ECO:0007669"/>
    <property type="project" value="TreeGrafter"/>
</dbReference>
<accession>A0A6M0INP4</accession>
<reference evidence="3 4" key="1">
    <citation type="submission" date="2020-02" db="EMBL/GenBank/DDBJ databases">
        <title>Draft genome sequence of two Spirosoma agri KCTC 52727 and Spirosoma terrae KCTC 52035.</title>
        <authorList>
            <person name="Rojas J."/>
            <person name="Ambika Manirajan B."/>
            <person name="Ratering S."/>
            <person name="Suarez C."/>
            <person name="Schnell S."/>
        </authorList>
    </citation>
    <scope>NUCLEOTIDE SEQUENCE [LARGE SCALE GENOMIC DNA]</scope>
    <source>
        <strain evidence="3 4">KCTC 52727</strain>
    </source>
</reference>
<feature type="chain" id="PRO_5027087924" evidence="1">
    <location>
        <begin position="21"/>
        <end position="579"/>
    </location>
</feature>
<dbReference type="GO" id="GO:0071713">
    <property type="term" value="F:para-aminobenzoyl-glutamate hydrolase activity"/>
    <property type="evidence" value="ECO:0007669"/>
    <property type="project" value="TreeGrafter"/>
</dbReference>
<comment type="caution">
    <text evidence="3">The sequence shown here is derived from an EMBL/GenBank/DDBJ whole genome shotgun (WGS) entry which is preliminary data.</text>
</comment>
<organism evidence="3 4">
    <name type="scientific">Spirosoma agri</name>
    <dbReference type="NCBI Taxonomy" id="1987381"/>
    <lineage>
        <taxon>Bacteria</taxon>
        <taxon>Pseudomonadati</taxon>
        <taxon>Bacteroidota</taxon>
        <taxon>Cytophagia</taxon>
        <taxon>Cytophagales</taxon>
        <taxon>Cytophagaceae</taxon>
        <taxon>Spirosoma</taxon>
    </lineage>
</organism>
<evidence type="ECO:0000313" key="3">
    <source>
        <dbReference type="EMBL" id="NEU68961.1"/>
    </source>
</evidence>
<dbReference type="GO" id="GO:0016805">
    <property type="term" value="F:dipeptidase activity"/>
    <property type="evidence" value="ECO:0007669"/>
    <property type="project" value="TreeGrafter"/>
</dbReference>
<dbReference type="NCBIfam" id="TIGR01891">
    <property type="entry name" value="amidohydrolases"/>
    <property type="match status" value="1"/>
</dbReference>
<dbReference type="AlphaFoldDB" id="A0A6M0INP4"/>